<dbReference type="PIRSF" id="PIRSF006223">
    <property type="entry name" value="DsrC_TusE"/>
    <property type="match status" value="1"/>
</dbReference>
<dbReference type="PANTHER" id="PTHR37010:SF1">
    <property type="entry name" value="SULFURTRANSFERASE TUSE"/>
    <property type="match status" value="1"/>
</dbReference>
<protein>
    <recommendedName>
        <fullName evidence="3">Sulfurtransferase</fullName>
        <ecNumber evidence="3">2.8.1.-</ecNumber>
    </recommendedName>
</protein>
<dbReference type="AlphaFoldDB" id="A0A6N8EJA1"/>
<dbReference type="InterPro" id="IPR007453">
    <property type="entry name" value="DsrC/TusE"/>
</dbReference>
<dbReference type="Proteomes" id="UP000434044">
    <property type="component" value="Unassembled WGS sequence"/>
</dbReference>
<dbReference type="GO" id="GO:0002143">
    <property type="term" value="P:tRNA wobble position uridine thiolation"/>
    <property type="evidence" value="ECO:0007669"/>
    <property type="project" value="TreeGrafter"/>
</dbReference>
<dbReference type="EC" id="2.8.1.-" evidence="3"/>
<evidence type="ECO:0000313" key="4">
    <source>
        <dbReference type="EMBL" id="MTW23009.1"/>
    </source>
</evidence>
<reference evidence="4 5" key="1">
    <citation type="submission" date="2019-11" db="EMBL/GenBank/DDBJ databases">
        <title>Whole-genome sequence of the anaerobic purple sulfur bacterium Allochromatium palmeri DSM 15591.</title>
        <authorList>
            <person name="Kyndt J.A."/>
            <person name="Meyer T.E."/>
        </authorList>
    </citation>
    <scope>NUCLEOTIDE SEQUENCE [LARGE SCALE GENOMIC DNA]</scope>
    <source>
        <strain evidence="4 5">DSM 15591</strain>
    </source>
</reference>
<comment type="caution">
    <text evidence="4">The sequence shown here is derived from an EMBL/GenBank/DDBJ whole genome shotgun (WGS) entry which is preliminary data.</text>
</comment>
<dbReference type="InterPro" id="IPR025526">
    <property type="entry name" value="DsrC-like_dom_sf"/>
</dbReference>
<dbReference type="InterPro" id="IPR042072">
    <property type="entry name" value="DsrC-like_C"/>
</dbReference>
<dbReference type="GO" id="GO:0005737">
    <property type="term" value="C:cytoplasm"/>
    <property type="evidence" value="ECO:0007669"/>
    <property type="project" value="UniProtKB-SubCell"/>
</dbReference>
<dbReference type="EMBL" id="WNKT01000063">
    <property type="protein sequence ID" value="MTW23009.1"/>
    <property type="molecule type" value="Genomic_DNA"/>
</dbReference>
<comment type="function">
    <text evidence="3">Part of a sulfur-relay system.</text>
</comment>
<dbReference type="NCBIfam" id="TIGR03342">
    <property type="entry name" value="dsrC_tusE_dsvC"/>
    <property type="match status" value="1"/>
</dbReference>
<organism evidence="4 5">
    <name type="scientific">Allochromatium palmeri</name>
    <dbReference type="NCBI Taxonomy" id="231048"/>
    <lineage>
        <taxon>Bacteria</taxon>
        <taxon>Pseudomonadati</taxon>
        <taxon>Pseudomonadota</taxon>
        <taxon>Gammaproteobacteria</taxon>
        <taxon>Chromatiales</taxon>
        <taxon>Chromatiaceae</taxon>
        <taxon>Allochromatium</taxon>
    </lineage>
</organism>
<dbReference type="OrthoDB" id="9786347at2"/>
<dbReference type="InterPro" id="IPR043163">
    <property type="entry name" value="DsrC-like_N"/>
</dbReference>
<dbReference type="GO" id="GO:0016740">
    <property type="term" value="F:transferase activity"/>
    <property type="evidence" value="ECO:0007669"/>
    <property type="project" value="UniProtKB-KW"/>
</dbReference>
<gene>
    <name evidence="4" type="primary">tusE</name>
    <name evidence="4" type="ORF">GJ668_18330</name>
</gene>
<dbReference type="GO" id="GO:0097163">
    <property type="term" value="F:sulfur carrier activity"/>
    <property type="evidence" value="ECO:0007669"/>
    <property type="project" value="TreeGrafter"/>
</dbReference>
<name>A0A6N8EJA1_9GAMM</name>
<proteinExistence type="inferred from homology"/>
<dbReference type="PANTHER" id="PTHR37010">
    <property type="entry name" value="SULFURTRANSFERASE TUSE"/>
    <property type="match status" value="1"/>
</dbReference>
<sequence length="115" mass="12704">MSTTTAEIAGRELTFNKEGHLASFGDWDPEIAEALAADEGLTLTECHWKVIDFLRAYYETHEMPPSPRVIIRAIGEDLSAHVPCTRKHLEALFPNGGCKQACRVAGLPRAYCQSC</sequence>
<evidence type="ECO:0000256" key="1">
    <source>
        <dbReference type="ARBA" id="ARBA00004496"/>
    </source>
</evidence>
<dbReference type="SUPFAM" id="SSF69721">
    <property type="entry name" value="DsrC, the gamma subunit of dissimilatory sulfite reductase"/>
    <property type="match status" value="1"/>
</dbReference>
<evidence type="ECO:0000256" key="3">
    <source>
        <dbReference type="PIRNR" id="PIRNR006223"/>
    </source>
</evidence>
<dbReference type="Gene3D" id="3.30.1420.10">
    <property type="match status" value="1"/>
</dbReference>
<evidence type="ECO:0000256" key="2">
    <source>
        <dbReference type="ARBA" id="ARBA00022490"/>
    </source>
</evidence>
<keyword evidence="3" id="KW-0808">Transferase</keyword>
<comment type="similarity">
    <text evidence="3">Belongs to the dsrC/tusE family.</text>
</comment>
<evidence type="ECO:0000313" key="5">
    <source>
        <dbReference type="Proteomes" id="UP000434044"/>
    </source>
</evidence>
<accession>A0A6N8EJA1</accession>
<comment type="subcellular location">
    <subcellularLocation>
        <location evidence="1">Cytoplasm</location>
    </subcellularLocation>
</comment>
<keyword evidence="2" id="KW-0963">Cytoplasm</keyword>
<dbReference type="RefSeq" id="WP_155451557.1">
    <property type="nucleotide sequence ID" value="NZ_WNKT01000063.1"/>
</dbReference>
<dbReference type="Gene3D" id="1.10.10.370">
    <property type="entry name" value="DsrC-like protein, C-terminal domain"/>
    <property type="match status" value="1"/>
</dbReference>
<dbReference type="Pfam" id="PF04358">
    <property type="entry name" value="DsrC"/>
    <property type="match status" value="1"/>
</dbReference>
<keyword evidence="5" id="KW-1185">Reference proteome</keyword>